<dbReference type="AlphaFoldDB" id="A0A0H3ABK2"/>
<sequence>MGSDMTCRAMEDLVLRNDAGEDIAFKGRLFSECSWYDEEQGVLTRQKLFITEDNEQVYYIVTGSGAERSRRAYRLRLEGDQCVICNGTSEMVVQLDLLMLAVRGLCGFDLAGEQLLASIEETLKAANG</sequence>
<organism evidence="1 2">
    <name type="scientific">Nitratidesulfovibrio vulgaris (strain DP4)</name>
    <name type="common">Desulfovibrio vulgaris</name>
    <dbReference type="NCBI Taxonomy" id="391774"/>
    <lineage>
        <taxon>Bacteria</taxon>
        <taxon>Pseudomonadati</taxon>
        <taxon>Thermodesulfobacteriota</taxon>
        <taxon>Desulfovibrionia</taxon>
        <taxon>Desulfovibrionales</taxon>
        <taxon>Desulfovibrionaceae</taxon>
        <taxon>Nitratidesulfovibrio</taxon>
    </lineage>
</organism>
<dbReference type="HOGENOM" id="CLU_156444_0_0_7"/>
<reference evidence="2" key="1">
    <citation type="journal article" date="2009" name="Environ. Microbiol.">
        <title>Contribution of mobile genetic elements to Desulfovibrio vulgaris genome plasticity.</title>
        <authorList>
            <person name="Walker C.B."/>
            <person name="Stolyar S."/>
            <person name="Chivian D."/>
            <person name="Pinel N."/>
            <person name="Gabster J.A."/>
            <person name="Dehal P.S."/>
            <person name="He Z."/>
            <person name="Yang Z.K."/>
            <person name="Yen H.C."/>
            <person name="Zhou J."/>
            <person name="Wall J.D."/>
            <person name="Hazen T.C."/>
            <person name="Arkin A.P."/>
            <person name="Stahl D.A."/>
        </authorList>
    </citation>
    <scope>NUCLEOTIDE SEQUENCE [LARGE SCALE GENOMIC DNA]</scope>
    <source>
        <strain evidence="2">DP4</strain>
    </source>
</reference>
<proteinExistence type="predicted"/>
<evidence type="ECO:0000313" key="2">
    <source>
        <dbReference type="Proteomes" id="UP000009173"/>
    </source>
</evidence>
<gene>
    <name evidence="1" type="ordered locus">Dvul_2048</name>
</gene>
<dbReference type="EMBL" id="CP000527">
    <property type="protein sequence ID" value="ABM29064.1"/>
    <property type="molecule type" value="Genomic_DNA"/>
</dbReference>
<protein>
    <submittedName>
        <fullName evidence="1">Uncharacterized protein</fullName>
    </submittedName>
</protein>
<dbReference type="Proteomes" id="UP000009173">
    <property type="component" value="Chromosome"/>
</dbReference>
<dbReference type="KEGG" id="dvl:Dvul_2048"/>
<dbReference type="RefSeq" id="WP_010938236.1">
    <property type="nucleotide sequence ID" value="NC_008751.1"/>
</dbReference>
<accession>A0A0H3ABK2</accession>
<evidence type="ECO:0000313" key="1">
    <source>
        <dbReference type="EMBL" id="ABM29064.1"/>
    </source>
</evidence>
<name>A0A0H3ABK2_NITV4</name>